<dbReference type="AlphaFoldDB" id="A0A834BRF2"/>
<sequence length="126" mass="13958">MSLHPGSADVECSGRTEHRWDVCSDRTGSRSSCRDLQSNRLAPVLLSDWPNWEAVSRPPWHSGGLLGDRDVNSSVQMRANCFPVDLNVGDQTLTQRKLFGSQRARMMSAPSHHAPARVCVFMPEGP</sequence>
<name>A0A834BRF2_ORYME</name>
<dbReference type="Proteomes" id="UP000646548">
    <property type="component" value="Unassembled WGS sequence"/>
</dbReference>
<dbReference type="EMBL" id="WKFB01001190">
    <property type="protein sequence ID" value="KAF6714888.1"/>
    <property type="molecule type" value="Genomic_DNA"/>
</dbReference>
<proteinExistence type="predicted"/>
<evidence type="ECO:0000313" key="1">
    <source>
        <dbReference type="EMBL" id="KAF6714888.1"/>
    </source>
</evidence>
<comment type="caution">
    <text evidence="1">The sequence shown here is derived from an EMBL/GenBank/DDBJ whole genome shotgun (WGS) entry which is preliminary data.</text>
</comment>
<reference evidence="1" key="1">
    <citation type="journal article" name="BMC Genomics">
        <title>Long-read sequencing and de novo genome assembly of marine medaka (Oryzias melastigma).</title>
        <authorList>
            <person name="Liang P."/>
            <person name="Saqib H.S.A."/>
            <person name="Ni X."/>
            <person name="Shen Y."/>
        </authorList>
    </citation>
    <scope>NUCLEOTIDE SEQUENCE</scope>
    <source>
        <strain evidence="1">Bigg-433</strain>
    </source>
</reference>
<evidence type="ECO:0000313" key="2">
    <source>
        <dbReference type="Proteomes" id="UP000646548"/>
    </source>
</evidence>
<gene>
    <name evidence="1" type="ORF">FQA47_016414</name>
</gene>
<protein>
    <submittedName>
        <fullName evidence="1">Uncharacterized protein</fullName>
    </submittedName>
</protein>
<accession>A0A834BRF2</accession>
<organism evidence="1 2">
    <name type="scientific">Oryzias melastigma</name>
    <name type="common">Marine medaka</name>
    <dbReference type="NCBI Taxonomy" id="30732"/>
    <lineage>
        <taxon>Eukaryota</taxon>
        <taxon>Metazoa</taxon>
        <taxon>Chordata</taxon>
        <taxon>Craniata</taxon>
        <taxon>Vertebrata</taxon>
        <taxon>Euteleostomi</taxon>
        <taxon>Actinopterygii</taxon>
        <taxon>Neopterygii</taxon>
        <taxon>Teleostei</taxon>
        <taxon>Neoteleostei</taxon>
        <taxon>Acanthomorphata</taxon>
        <taxon>Ovalentaria</taxon>
        <taxon>Atherinomorphae</taxon>
        <taxon>Beloniformes</taxon>
        <taxon>Adrianichthyidae</taxon>
        <taxon>Oryziinae</taxon>
        <taxon>Oryzias</taxon>
    </lineage>
</organism>